<dbReference type="PATRIC" id="fig|54915.3.peg.5445"/>
<dbReference type="AlphaFoldDB" id="A0A0K9Z170"/>
<dbReference type="Pfam" id="PF05016">
    <property type="entry name" value="ParE_toxin"/>
    <property type="match status" value="1"/>
</dbReference>
<name>A0A0K9Z170_9BACL</name>
<protein>
    <submittedName>
        <fullName evidence="2">Plasmid stabilization protein</fullName>
    </submittedName>
</protein>
<accession>A0A0K9Z170</accession>
<evidence type="ECO:0000256" key="1">
    <source>
        <dbReference type="ARBA" id="ARBA00022649"/>
    </source>
</evidence>
<sequence length="90" mass="10595">MVEKRYDIRYLAVAQSDLVDIVQYISEQLHAPEAAIHLVDKLDKAISYLQYFPFSGHHYKSNRGLKDQYRILVVENYLVFYAVMDNLVEI</sequence>
<evidence type="ECO:0000313" key="3">
    <source>
        <dbReference type="Proteomes" id="UP000036834"/>
    </source>
</evidence>
<dbReference type="Gene3D" id="3.30.2310.20">
    <property type="entry name" value="RelE-like"/>
    <property type="match status" value="1"/>
</dbReference>
<dbReference type="EMBL" id="LGIQ01000002">
    <property type="protein sequence ID" value="KNB74723.1"/>
    <property type="molecule type" value="Genomic_DNA"/>
</dbReference>
<dbReference type="InterPro" id="IPR007712">
    <property type="entry name" value="RelE/ParE_toxin"/>
</dbReference>
<reference evidence="3" key="1">
    <citation type="submission" date="2015-07" db="EMBL/GenBank/DDBJ databases">
        <title>Genome sequencing project for genomic taxonomy and phylogenomics of Bacillus-like bacteria.</title>
        <authorList>
            <person name="Liu B."/>
            <person name="Wang J."/>
            <person name="Zhu Y."/>
            <person name="Liu G."/>
            <person name="Chen Q."/>
            <person name="Chen Z."/>
            <person name="Lan J."/>
            <person name="Che J."/>
            <person name="Ge C."/>
            <person name="Shi H."/>
            <person name="Pan Z."/>
            <person name="Liu X."/>
        </authorList>
    </citation>
    <scope>NUCLEOTIDE SEQUENCE [LARGE SCALE GENOMIC DNA]</scope>
    <source>
        <strain evidence="3">DSM 9887</strain>
    </source>
</reference>
<comment type="caution">
    <text evidence="2">The sequence shown here is derived from an EMBL/GenBank/DDBJ whole genome shotgun (WGS) entry which is preliminary data.</text>
</comment>
<keyword evidence="1" id="KW-1277">Toxin-antitoxin system</keyword>
<dbReference type="STRING" id="54915.ADS79_01475"/>
<evidence type="ECO:0000313" key="2">
    <source>
        <dbReference type="EMBL" id="KNB74723.1"/>
    </source>
</evidence>
<proteinExistence type="predicted"/>
<organism evidence="2 3">
    <name type="scientific">Brevibacillus reuszeri</name>
    <dbReference type="NCBI Taxonomy" id="54915"/>
    <lineage>
        <taxon>Bacteria</taxon>
        <taxon>Bacillati</taxon>
        <taxon>Bacillota</taxon>
        <taxon>Bacilli</taxon>
        <taxon>Bacillales</taxon>
        <taxon>Paenibacillaceae</taxon>
        <taxon>Brevibacillus</taxon>
    </lineage>
</organism>
<dbReference type="InterPro" id="IPR035093">
    <property type="entry name" value="RelE/ParE_toxin_dom_sf"/>
</dbReference>
<gene>
    <name evidence="2" type="ORF">ADS79_01475</name>
</gene>
<dbReference type="Proteomes" id="UP000036834">
    <property type="component" value="Unassembled WGS sequence"/>
</dbReference>